<reference evidence="2 3" key="1">
    <citation type="submission" date="2024-03" db="EMBL/GenBank/DDBJ databases">
        <title>Adaptation during the transition from Ophiocordyceps entomopathogen to insect associate is accompanied by gene loss and intensified selection.</title>
        <authorList>
            <person name="Ward C.M."/>
            <person name="Onetto C.A."/>
            <person name="Borneman A.R."/>
        </authorList>
    </citation>
    <scope>NUCLEOTIDE SEQUENCE [LARGE SCALE GENOMIC DNA]</scope>
    <source>
        <strain evidence="2">AWRI1</strain>
        <tissue evidence="2">Single Adult Female</tissue>
    </source>
</reference>
<dbReference type="EMBL" id="JBBCAQ010000037">
    <property type="protein sequence ID" value="KAK7574351.1"/>
    <property type="molecule type" value="Genomic_DNA"/>
</dbReference>
<dbReference type="AlphaFoldDB" id="A0AAN9TKQ1"/>
<evidence type="ECO:0000313" key="2">
    <source>
        <dbReference type="EMBL" id="KAK7574351.1"/>
    </source>
</evidence>
<dbReference type="Proteomes" id="UP001367676">
    <property type="component" value="Unassembled WGS sequence"/>
</dbReference>
<protein>
    <submittedName>
        <fullName evidence="2">Uncharacterized protein</fullName>
    </submittedName>
</protein>
<evidence type="ECO:0000256" key="1">
    <source>
        <dbReference type="SAM" id="MobiDB-lite"/>
    </source>
</evidence>
<accession>A0AAN9TKQ1</accession>
<comment type="caution">
    <text evidence="2">The sequence shown here is derived from an EMBL/GenBank/DDBJ whole genome shotgun (WGS) entry which is preliminary data.</text>
</comment>
<feature type="region of interest" description="Disordered" evidence="1">
    <location>
        <begin position="150"/>
        <end position="200"/>
    </location>
</feature>
<feature type="region of interest" description="Disordered" evidence="1">
    <location>
        <begin position="25"/>
        <end position="85"/>
    </location>
</feature>
<feature type="compositionally biased region" description="Low complexity" evidence="1">
    <location>
        <begin position="53"/>
        <end position="62"/>
    </location>
</feature>
<sequence>MKESETLTACPFAGSAIVVSISKSKRCSKFDRSHPPPPSSPPLHSTSSRHRAATSSSTATSRPQVKRNVVTASPPGAKKSRYPSFSHVKCRVPSHIVKAQRRPTVAPKASGRSYPTFEHITHKIDDECRQQRPKAKRLHETYVRLNSYSKVSSTIPKAEPRRAWPENSGQPADQSTESQMQQALAASTSTGSTVSDADGVRKWPQGAMMRVLRPRNHMLSELQRRRIAEIFKGGSRLLKMPFPFLLVYASYDQRSCAELGEQRGHR</sequence>
<keyword evidence="3" id="KW-1185">Reference proteome</keyword>
<feature type="compositionally biased region" description="Polar residues" evidence="1">
    <location>
        <begin position="167"/>
        <end position="195"/>
    </location>
</feature>
<name>A0AAN9TKQ1_9HEMI</name>
<organism evidence="2 3">
    <name type="scientific">Parthenolecanium corni</name>
    <dbReference type="NCBI Taxonomy" id="536013"/>
    <lineage>
        <taxon>Eukaryota</taxon>
        <taxon>Metazoa</taxon>
        <taxon>Ecdysozoa</taxon>
        <taxon>Arthropoda</taxon>
        <taxon>Hexapoda</taxon>
        <taxon>Insecta</taxon>
        <taxon>Pterygota</taxon>
        <taxon>Neoptera</taxon>
        <taxon>Paraneoptera</taxon>
        <taxon>Hemiptera</taxon>
        <taxon>Sternorrhyncha</taxon>
        <taxon>Coccoidea</taxon>
        <taxon>Coccidae</taxon>
        <taxon>Parthenolecanium</taxon>
    </lineage>
</organism>
<gene>
    <name evidence="2" type="ORF">V9T40_011542</name>
</gene>
<evidence type="ECO:0000313" key="3">
    <source>
        <dbReference type="Proteomes" id="UP001367676"/>
    </source>
</evidence>
<proteinExistence type="predicted"/>